<dbReference type="RefSeq" id="WP_160618307.1">
    <property type="nucleotide sequence ID" value="NZ_CP047652.1"/>
</dbReference>
<dbReference type="Proteomes" id="UP000463975">
    <property type="component" value="Chromosome"/>
</dbReference>
<protein>
    <submittedName>
        <fullName evidence="2">AsmA family protein</fullName>
    </submittedName>
</protein>
<evidence type="ECO:0000259" key="1">
    <source>
        <dbReference type="Pfam" id="PF05170"/>
    </source>
</evidence>
<feature type="domain" description="AsmA" evidence="1">
    <location>
        <begin position="3"/>
        <end position="72"/>
    </location>
</feature>
<organism evidence="2 3">
    <name type="scientific">Aristophania vespae</name>
    <dbReference type="NCBI Taxonomy" id="2697033"/>
    <lineage>
        <taxon>Bacteria</taxon>
        <taxon>Pseudomonadati</taxon>
        <taxon>Pseudomonadota</taxon>
        <taxon>Alphaproteobacteria</taxon>
        <taxon>Acetobacterales</taxon>
        <taxon>Acetobacteraceae</taxon>
        <taxon>Aristophania</taxon>
    </lineage>
</organism>
<sequence length="89" mass="9995">MKKLLGGLLGLLLAFIAISVGAHFLADQDTIRKQVVQAVKQQTGLNLTMEKATFQLLPWPSFHAEDVRLARPIVLLLLQHDWFMLICLS</sequence>
<gene>
    <name evidence="2" type="ORF">GT348_02105</name>
</gene>
<dbReference type="EMBL" id="CP047652">
    <property type="protein sequence ID" value="QHI95229.1"/>
    <property type="molecule type" value="Genomic_DNA"/>
</dbReference>
<proteinExistence type="predicted"/>
<dbReference type="AlphaFoldDB" id="A0A6P1NCQ0"/>
<keyword evidence="3" id="KW-1185">Reference proteome</keyword>
<dbReference type="KEGG" id="bomb:GT348_02105"/>
<reference evidence="2 3" key="1">
    <citation type="submission" date="2020-01" db="EMBL/GenBank/DDBJ databases">
        <title>Genome sequencing of strain KACC 21507.</title>
        <authorList>
            <person name="Heo J."/>
            <person name="Kim S.-J."/>
            <person name="Kim J.-S."/>
            <person name="Hong S.-B."/>
            <person name="Kwon S.-W."/>
        </authorList>
    </citation>
    <scope>NUCLEOTIDE SEQUENCE [LARGE SCALE GENOMIC DNA]</scope>
    <source>
        <strain evidence="2 3">KACC 21507</strain>
    </source>
</reference>
<accession>A0A6P1NCQ0</accession>
<evidence type="ECO:0000313" key="3">
    <source>
        <dbReference type="Proteomes" id="UP000463975"/>
    </source>
</evidence>
<evidence type="ECO:0000313" key="2">
    <source>
        <dbReference type="EMBL" id="QHI95229.1"/>
    </source>
</evidence>
<dbReference type="InterPro" id="IPR007844">
    <property type="entry name" value="AsmA"/>
</dbReference>
<dbReference type="Pfam" id="PF05170">
    <property type="entry name" value="AsmA"/>
    <property type="match status" value="1"/>
</dbReference>
<name>A0A6P1NCQ0_9PROT</name>